<evidence type="ECO:0000313" key="7">
    <source>
        <dbReference type="EMBL" id="BCG48971.1"/>
    </source>
</evidence>
<dbReference type="NCBIfam" id="TIGR03506">
    <property type="entry name" value="FlgEFG_subfam"/>
    <property type="match status" value="1"/>
</dbReference>
<dbReference type="RefSeq" id="WP_085814705.1">
    <property type="nucleotide sequence ID" value="NZ_AP023213.1"/>
</dbReference>
<comment type="function">
    <text evidence="4">A flexible structure which links the flagellar filament to the drive apparatus in the basal body.</text>
</comment>
<evidence type="ECO:0000256" key="4">
    <source>
        <dbReference type="RuleBase" id="RU362116"/>
    </source>
</evidence>
<dbReference type="GO" id="GO:0071978">
    <property type="term" value="P:bacterial-type flagellum-dependent swarming motility"/>
    <property type="evidence" value="ECO:0007669"/>
    <property type="project" value="TreeGrafter"/>
</dbReference>
<dbReference type="InterPro" id="IPR037925">
    <property type="entry name" value="FlgE/F/G-like"/>
</dbReference>
<feature type="domain" description="Flagellar basal body rod protein N-terminal" evidence="5">
    <location>
        <begin position="9"/>
        <end position="37"/>
    </location>
</feature>
<comment type="subcellular location">
    <subcellularLocation>
        <location evidence="1 4">Bacterial flagellum basal body</location>
    </subcellularLocation>
</comment>
<dbReference type="PANTHER" id="PTHR30435">
    <property type="entry name" value="FLAGELLAR PROTEIN"/>
    <property type="match status" value="1"/>
</dbReference>
<evidence type="ECO:0000259" key="5">
    <source>
        <dbReference type="Pfam" id="PF00460"/>
    </source>
</evidence>
<accession>A0A6S6MBT5</accession>
<keyword evidence="7" id="KW-0282">Flagellum</keyword>
<keyword evidence="3 4" id="KW-0975">Bacterial flagellum</keyword>
<dbReference type="SUPFAM" id="SSF117143">
    <property type="entry name" value="Flagellar hook protein flgE"/>
    <property type="match status" value="1"/>
</dbReference>
<feature type="domain" description="Flagellar basal-body/hook protein C-terminal" evidence="6">
    <location>
        <begin position="248"/>
        <end position="291"/>
    </location>
</feature>
<dbReference type="GO" id="GO:0005829">
    <property type="term" value="C:cytosol"/>
    <property type="evidence" value="ECO:0007669"/>
    <property type="project" value="TreeGrafter"/>
</dbReference>
<keyword evidence="7" id="KW-0966">Cell projection</keyword>
<dbReference type="AlphaFoldDB" id="A0A6S6MBT5"/>
<dbReference type="InterPro" id="IPR019776">
    <property type="entry name" value="Flagellar_basal_body_rod_CS"/>
</dbReference>
<protein>
    <recommendedName>
        <fullName evidence="4">Flagellar hook protein FlgE</fullName>
    </recommendedName>
</protein>
<dbReference type="InterPro" id="IPR001444">
    <property type="entry name" value="Flag_bb_rod_N"/>
</dbReference>
<proteinExistence type="inferred from homology"/>
<dbReference type="PROSITE" id="PS00588">
    <property type="entry name" value="FLAGELLA_BB_ROD"/>
    <property type="match status" value="1"/>
</dbReference>
<dbReference type="Proteomes" id="UP000515472">
    <property type="component" value="Chromosome"/>
</dbReference>
<dbReference type="GO" id="GO:0009425">
    <property type="term" value="C:bacterial-type flagellum basal body"/>
    <property type="evidence" value="ECO:0007669"/>
    <property type="project" value="UniProtKB-SubCell"/>
</dbReference>
<gene>
    <name evidence="7" type="ORF">GEOBRER4_n3866</name>
</gene>
<dbReference type="Pfam" id="PF06429">
    <property type="entry name" value="Flg_bbr_C"/>
    <property type="match status" value="1"/>
</dbReference>
<keyword evidence="7" id="KW-0969">Cilium</keyword>
<dbReference type="PANTHER" id="PTHR30435:SF1">
    <property type="entry name" value="FLAGELLAR HOOK PROTEIN FLGE"/>
    <property type="match status" value="1"/>
</dbReference>
<evidence type="ECO:0000256" key="3">
    <source>
        <dbReference type="ARBA" id="ARBA00023143"/>
    </source>
</evidence>
<comment type="similarity">
    <text evidence="2 4">Belongs to the flagella basal body rod proteins family.</text>
</comment>
<dbReference type="KEGG" id="gbn:GEOBRER4_37210"/>
<dbReference type="Pfam" id="PF00460">
    <property type="entry name" value="Flg_bb_rod"/>
    <property type="match status" value="1"/>
</dbReference>
<keyword evidence="8" id="KW-1185">Reference proteome</keyword>
<evidence type="ECO:0000256" key="2">
    <source>
        <dbReference type="ARBA" id="ARBA00009677"/>
    </source>
</evidence>
<evidence type="ECO:0000256" key="1">
    <source>
        <dbReference type="ARBA" id="ARBA00004117"/>
    </source>
</evidence>
<evidence type="ECO:0000313" key="8">
    <source>
        <dbReference type="Proteomes" id="UP000515472"/>
    </source>
</evidence>
<dbReference type="GO" id="GO:0009424">
    <property type="term" value="C:bacterial-type flagellum hook"/>
    <property type="evidence" value="ECO:0007669"/>
    <property type="project" value="TreeGrafter"/>
</dbReference>
<evidence type="ECO:0000259" key="6">
    <source>
        <dbReference type="Pfam" id="PF06429"/>
    </source>
</evidence>
<name>A0A6S6MBT5_9BACT</name>
<reference evidence="7 8" key="1">
    <citation type="submission" date="2020-06" db="EMBL/GenBank/DDBJ databases">
        <title>Interaction of electrochemicaly active bacteria, Geobacter bremensis R4 on different carbon anode.</title>
        <authorList>
            <person name="Meng L."/>
            <person name="Yoshida N."/>
        </authorList>
    </citation>
    <scope>NUCLEOTIDE SEQUENCE [LARGE SCALE GENOMIC DNA]</scope>
    <source>
        <strain evidence="7 8">R4</strain>
    </source>
</reference>
<sequence length="294" mass="30632">MSITSALFTGVSGLLNNGEAMNVIGNNIANVNTVGFKGARSLFSDRLSESIGNNSQVGKGVQLQTVQNLFTQGSSQSSENVTDLSIQGNSFFALKSPVTAAPVALQSGAYLSRAGAFHVDNNLYLVNPDGYQVLDTTGNPIQFSRTTGSATTDFGKVTKVDPNGLITYLASDGITLNYYNTTGAAGLPALPANQAAVQKIAVVTASDPTALSKLGGSLYQATADAGVPAAAFSIPDNQPNGTSEQVLSNSLEQSNVDMANEFVKMIITQRAYSANSKTITTTDQMTQEVLGLIR</sequence>
<dbReference type="InterPro" id="IPR010930">
    <property type="entry name" value="Flg_bb/hook_C_dom"/>
</dbReference>
<dbReference type="InterPro" id="IPR020013">
    <property type="entry name" value="Flagellar_FlgE/F/G"/>
</dbReference>
<dbReference type="EMBL" id="AP023213">
    <property type="protein sequence ID" value="BCG48971.1"/>
    <property type="molecule type" value="Genomic_DNA"/>
</dbReference>
<organism evidence="7 8">
    <name type="scientific">Citrifermentans bremense</name>
    <dbReference type="NCBI Taxonomy" id="60035"/>
    <lineage>
        <taxon>Bacteria</taxon>
        <taxon>Pseudomonadati</taxon>
        <taxon>Thermodesulfobacteriota</taxon>
        <taxon>Desulfuromonadia</taxon>
        <taxon>Geobacterales</taxon>
        <taxon>Geobacteraceae</taxon>
        <taxon>Citrifermentans</taxon>
    </lineage>
</organism>